<feature type="chain" id="PRO_5039343435" description="Lipoprotein" evidence="2">
    <location>
        <begin position="23"/>
        <end position="191"/>
    </location>
</feature>
<protein>
    <recommendedName>
        <fullName evidence="5">Lipoprotein</fullName>
    </recommendedName>
</protein>
<dbReference type="Proteomes" id="UP000320888">
    <property type="component" value="Unassembled WGS sequence"/>
</dbReference>
<proteinExistence type="predicted"/>
<sequence length="191" mass="20501">MRWRNAFVAAVGLLTVSSGVSGCSIVPGAPDLTVTQAVRKIDSSLNGVFGAIHPRVKWREGPGGMDVHDNSFTNKPNGVVSVHRERYLRTKVSGRKLDKITEVVRDYLKKSGFELEEKFIRPHFVSAKSPDGLEVGFLVEGSGGISIGASVDAKSPGHGGDIEGEEGDKFPTAPDGGPDHAPDLYDPYWSK</sequence>
<dbReference type="PROSITE" id="PS51257">
    <property type="entry name" value="PROKAR_LIPOPROTEIN"/>
    <property type="match status" value="1"/>
</dbReference>
<reference evidence="3 4" key="1">
    <citation type="submission" date="2019-07" db="EMBL/GenBank/DDBJ databases">
        <title>Draft genome for Streptomyces benahoarensis MZ03-48.</title>
        <authorList>
            <person name="Gonzalez-Pimentel J.L."/>
        </authorList>
    </citation>
    <scope>NUCLEOTIDE SEQUENCE [LARGE SCALE GENOMIC DNA]</scope>
    <source>
        <strain evidence="3 4">MZ03-48</strain>
    </source>
</reference>
<keyword evidence="2" id="KW-0732">Signal</keyword>
<dbReference type="AlphaFoldDB" id="A0A553YPW2"/>
<evidence type="ECO:0000313" key="3">
    <source>
        <dbReference type="EMBL" id="TSB31229.1"/>
    </source>
</evidence>
<comment type="caution">
    <text evidence="3">The sequence shown here is derived from an EMBL/GenBank/DDBJ whole genome shotgun (WGS) entry which is preliminary data.</text>
</comment>
<keyword evidence="4" id="KW-1185">Reference proteome</keyword>
<name>A0A553YPW2_9ACTN</name>
<feature type="signal peptide" evidence="2">
    <location>
        <begin position="1"/>
        <end position="22"/>
    </location>
</feature>
<dbReference type="RefSeq" id="WP_143943506.1">
    <property type="nucleotide sequence ID" value="NZ_VKLS01000509.1"/>
</dbReference>
<evidence type="ECO:0000256" key="1">
    <source>
        <dbReference type="SAM" id="MobiDB-lite"/>
    </source>
</evidence>
<accession>A0A553YPW2</accession>
<feature type="region of interest" description="Disordered" evidence="1">
    <location>
        <begin position="149"/>
        <end position="191"/>
    </location>
</feature>
<evidence type="ECO:0000313" key="4">
    <source>
        <dbReference type="Proteomes" id="UP000320888"/>
    </source>
</evidence>
<gene>
    <name evidence="3" type="ORF">FNZ23_25980</name>
</gene>
<dbReference type="OrthoDB" id="3867807at2"/>
<dbReference type="EMBL" id="VKLS01000509">
    <property type="protein sequence ID" value="TSB31229.1"/>
    <property type="molecule type" value="Genomic_DNA"/>
</dbReference>
<evidence type="ECO:0008006" key="5">
    <source>
        <dbReference type="Google" id="ProtNLM"/>
    </source>
</evidence>
<evidence type="ECO:0000256" key="2">
    <source>
        <dbReference type="SAM" id="SignalP"/>
    </source>
</evidence>
<organism evidence="3 4">
    <name type="scientific">Streptomyces benahoarensis</name>
    <dbReference type="NCBI Taxonomy" id="2595054"/>
    <lineage>
        <taxon>Bacteria</taxon>
        <taxon>Bacillati</taxon>
        <taxon>Actinomycetota</taxon>
        <taxon>Actinomycetes</taxon>
        <taxon>Kitasatosporales</taxon>
        <taxon>Streptomycetaceae</taxon>
        <taxon>Streptomyces</taxon>
    </lineage>
</organism>